<feature type="signal peptide" evidence="5">
    <location>
        <begin position="1"/>
        <end position="22"/>
    </location>
</feature>
<sequence length="258" mass="26789">MKKTLIALAVAASAAVSGSAMAWSQQDSAFNGNIELGGTLSPEVKKLPWELQIGTGSSQLNGTIAKGNREATLTINDAIPVLGMRNVNGGFKGEAGLTPQVSYNGKVDVDTFNAGTATMNLDVTNKSGARIGSLSVDFSAAAYGANNTNRASLYAGSAGYAFWGGVAKSAGGAVNSVSDVENLAVSFFPNILDTKGDMSGLRNLNPHQFKFDSAESTYRAIYSSGISAGKNISISLDDPATTDRIEWRASLPVTVSYQ</sequence>
<evidence type="ECO:0000313" key="6">
    <source>
        <dbReference type="EMBL" id="CAA50789.1"/>
    </source>
</evidence>
<name>O53001_ECOLX</name>
<evidence type="ECO:0000256" key="5">
    <source>
        <dbReference type="SAM" id="SignalP"/>
    </source>
</evidence>
<evidence type="ECO:0000256" key="2">
    <source>
        <dbReference type="ARBA" id="ARBA00022729"/>
    </source>
</evidence>
<keyword evidence="3" id="KW-0281">Fimbrium</keyword>
<reference evidence="6" key="1">
    <citation type="submission" date="1993-05" db="EMBL/GenBank/DDBJ databases">
        <authorList>
            <person name="Clark C.A."/>
            <person name="Manning P.A."/>
        </authorList>
    </citation>
    <scope>NUCLEOTIDE SEQUENCE</scope>
    <source>
        <strain evidence="6">PE</strain>
    </source>
</reference>
<dbReference type="Pfam" id="PF02432">
    <property type="entry name" value="Fimbrial_K88"/>
    <property type="match status" value="1"/>
</dbReference>
<dbReference type="EMBL" id="X71971">
    <property type="protein sequence ID" value="CAA50789.1"/>
    <property type="molecule type" value="Genomic_DNA"/>
</dbReference>
<evidence type="ECO:0000256" key="4">
    <source>
        <dbReference type="ARBA" id="ARBA00049989"/>
    </source>
</evidence>
<gene>
    <name evidence="6" type="primary">cshE</name>
</gene>
<protein>
    <submittedName>
        <fullName evidence="6">CshE pilin</fullName>
    </submittedName>
</protein>
<comment type="similarity">
    <text evidence="4">Belongs to the fimbrial K88 protein family.</text>
</comment>
<evidence type="ECO:0000256" key="3">
    <source>
        <dbReference type="ARBA" id="ARBA00023263"/>
    </source>
</evidence>
<accession>O53001</accession>
<dbReference type="GO" id="GO:0007155">
    <property type="term" value="P:cell adhesion"/>
    <property type="evidence" value="ECO:0007669"/>
    <property type="project" value="InterPro"/>
</dbReference>
<feature type="chain" id="PRO_5004159169" evidence="5">
    <location>
        <begin position="23"/>
        <end position="258"/>
    </location>
</feature>
<dbReference type="InterPro" id="IPR003467">
    <property type="entry name" value="Fimbrial_K88_FaeH"/>
</dbReference>
<organism evidence="6">
    <name type="scientific">Escherichia coli</name>
    <dbReference type="NCBI Taxonomy" id="562"/>
    <lineage>
        <taxon>Bacteria</taxon>
        <taxon>Pseudomonadati</taxon>
        <taxon>Pseudomonadota</taxon>
        <taxon>Gammaproteobacteria</taxon>
        <taxon>Enterobacterales</taxon>
        <taxon>Enterobacteriaceae</taxon>
        <taxon>Escherichia</taxon>
    </lineage>
</organism>
<comment type="subcellular location">
    <subcellularLocation>
        <location evidence="1">Fimbrium</location>
    </subcellularLocation>
</comment>
<dbReference type="GO" id="GO:0009289">
    <property type="term" value="C:pilus"/>
    <property type="evidence" value="ECO:0007669"/>
    <property type="project" value="UniProtKB-SubCell"/>
</dbReference>
<proteinExistence type="inferred from homology"/>
<dbReference type="RefSeq" id="WP_074512221.1">
    <property type="nucleotide sequence ID" value="NZ_BDPY01000064.1"/>
</dbReference>
<evidence type="ECO:0000256" key="1">
    <source>
        <dbReference type="ARBA" id="ARBA00004561"/>
    </source>
</evidence>
<keyword evidence="2 5" id="KW-0732">Signal</keyword>
<dbReference type="AlphaFoldDB" id="O53001"/>